<dbReference type="Pfam" id="PF13579">
    <property type="entry name" value="Glyco_trans_4_4"/>
    <property type="match status" value="1"/>
</dbReference>
<evidence type="ECO:0000313" key="5">
    <source>
        <dbReference type="EMBL" id="AGF73054.1"/>
    </source>
</evidence>
<proteinExistence type="predicted"/>
<dbReference type="KEGG" id="chn:A605_10270"/>
<feature type="domain" description="Glycosyl transferase family 1" evidence="3">
    <location>
        <begin position="329"/>
        <end position="489"/>
    </location>
</feature>
<dbReference type="PANTHER" id="PTHR45947">
    <property type="entry name" value="SULFOQUINOVOSYL TRANSFERASE SQD2"/>
    <property type="match status" value="1"/>
</dbReference>
<evidence type="ECO:0000313" key="6">
    <source>
        <dbReference type="Proteomes" id="UP000011723"/>
    </source>
</evidence>
<name>M1MZD7_9CORY</name>
<gene>
    <name evidence="5" type="ORF">A605_10270</name>
</gene>
<keyword evidence="2 5" id="KW-0808">Transferase</keyword>
<accession>M1MZD7</accession>
<evidence type="ECO:0000259" key="3">
    <source>
        <dbReference type="Pfam" id="PF00534"/>
    </source>
</evidence>
<dbReference type="HOGENOM" id="CLU_009583_25_0_11"/>
<evidence type="ECO:0000256" key="2">
    <source>
        <dbReference type="ARBA" id="ARBA00022679"/>
    </source>
</evidence>
<reference evidence="5 6" key="1">
    <citation type="journal article" date="2012" name="Stand. Genomic Sci.">
        <title>Genome sequence of the halotolerant bacterium Corynebacterium halotolerans type strain YIM 70093(T) (= DSM 44683(T)).</title>
        <authorList>
            <person name="Ruckert C."/>
            <person name="Albersmeier A."/>
            <person name="Al-Dilaimi A."/>
            <person name="Niehaus K."/>
            <person name="Szczepanowski R."/>
            <person name="Kalinowski J."/>
        </authorList>
    </citation>
    <scope>NUCLEOTIDE SEQUENCE [LARGE SCALE GENOMIC DNA]</scope>
    <source>
        <strain evidence="5">YIM 70093</strain>
    </source>
</reference>
<dbReference type="Pfam" id="PF00534">
    <property type="entry name" value="Glycos_transf_1"/>
    <property type="match status" value="1"/>
</dbReference>
<organism evidence="5 6">
    <name type="scientific">Corynebacterium halotolerans YIM 70093 = DSM 44683</name>
    <dbReference type="NCBI Taxonomy" id="1121362"/>
    <lineage>
        <taxon>Bacteria</taxon>
        <taxon>Bacillati</taxon>
        <taxon>Actinomycetota</taxon>
        <taxon>Actinomycetes</taxon>
        <taxon>Mycobacteriales</taxon>
        <taxon>Corynebacteriaceae</taxon>
        <taxon>Corynebacterium</taxon>
    </lineage>
</organism>
<dbReference type="AlphaFoldDB" id="M1MZD7"/>
<dbReference type="RefSeq" id="WP_015401470.1">
    <property type="nucleotide sequence ID" value="NC_020302.1"/>
</dbReference>
<dbReference type="GO" id="GO:1901137">
    <property type="term" value="P:carbohydrate derivative biosynthetic process"/>
    <property type="evidence" value="ECO:0007669"/>
    <property type="project" value="UniProtKB-ARBA"/>
</dbReference>
<dbReference type="Proteomes" id="UP000011723">
    <property type="component" value="Chromosome"/>
</dbReference>
<dbReference type="CDD" id="cd03801">
    <property type="entry name" value="GT4_PimA-like"/>
    <property type="match status" value="1"/>
</dbReference>
<sequence>MNPLFTLRILSLLVTASARLVTEDLSGFLAKLSERIRTSDNPVLSRIPSAPLSRIAPAQTPAREITNRGELSEGIALIDAQGGKASRSDRHLAQRTRERLEQLRVQPPAPVAQSSTAAPPEHRVLHVLTNSLPYTHSGYTLRSHNVLKAIQQTGIPVHAVTRLAYPVLVGKFPDTETQTIGGISYERLLPWSYPLSLQDRDDLAVEMIVERARAFGATVLHTTTDFKNAIVTSRAAEHLGIPWVYEVRGELESTWLSRQPAELQERAQQSEFYQLARSQETRYAQAANAVVTLSEISKQQLIDRGIEAGKIHVVPNAVDEQFIGRKFDRSAIRRELGLPDVPLVGSVTAVVDYEGLDTLIQSLQYLPAGSKVLIVGEGTARPALEELTASLGLDDRVIFAGRKPQNEIWKWYAALDLFVVPRKDTQVCRTVTPIKPLMAQSLGIPVVASELPALREVTGGFAEYVAPENAETLAKGISTALHRKDLSSETNQWIRSRTWRMNGTRYRELYGSF</sequence>
<keyword evidence="1" id="KW-0328">Glycosyltransferase</keyword>
<dbReference type="STRING" id="1121362.A605_10270"/>
<dbReference type="eggNOG" id="COG0438">
    <property type="taxonomic scope" value="Bacteria"/>
</dbReference>
<dbReference type="PANTHER" id="PTHR45947:SF3">
    <property type="entry name" value="SULFOQUINOVOSYL TRANSFERASE SQD2"/>
    <property type="match status" value="1"/>
</dbReference>
<dbReference type="Gene3D" id="3.40.50.2000">
    <property type="entry name" value="Glycogen Phosphorylase B"/>
    <property type="match status" value="2"/>
</dbReference>
<dbReference type="InterPro" id="IPR028098">
    <property type="entry name" value="Glyco_trans_4-like_N"/>
</dbReference>
<dbReference type="InterPro" id="IPR050194">
    <property type="entry name" value="Glycosyltransferase_grp1"/>
</dbReference>
<dbReference type="PATRIC" id="fig|1121362.3.peg.2078"/>
<feature type="domain" description="Glycosyltransferase subfamily 4-like N-terminal" evidence="4">
    <location>
        <begin position="138"/>
        <end position="316"/>
    </location>
</feature>
<dbReference type="InterPro" id="IPR001296">
    <property type="entry name" value="Glyco_trans_1"/>
</dbReference>
<dbReference type="EMBL" id="CP003697">
    <property type="protein sequence ID" value="AGF73054.1"/>
    <property type="molecule type" value="Genomic_DNA"/>
</dbReference>
<dbReference type="GO" id="GO:1903509">
    <property type="term" value="P:liposaccharide metabolic process"/>
    <property type="evidence" value="ECO:0007669"/>
    <property type="project" value="UniProtKB-ARBA"/>
</dbReference>
<evidence type="ECO:0000256" key="1">
    <source>
        <dbReference type="ARBA" id="ARBA00022676"/>
    </source>
</evidence>
<protein>
    <submittedName>
        <fullName evidence="5">Group 1 glycosyl transferase</fullName>
    </submittedName>
</protein>
<dbReference type="SUPFAM" id="SSF53756">
    <property type="entry name" value="UDP-Glycosyltransferase/glycogen phosphorylase"/>
    <property type="match status" value="1"/>
</dbReference>
<evidence type="ECO:0000259" key="4">
    <source>
        <dbReference type="Pfam" id="PF13579"/>
    </source>
</evidence>
<dbReference type="GO" id="GO:0016757">
    <property type="term" value="F:glycosyltransferase activity"/>
    <property type="evidence" value="ECO:0007669"/>
    <property type="project" value="UniProtKB-KW"/>
</dbReference>
<keyword evidence="6" id="KW-1185">Reference proteome</keyword>